<sequence>MPITLTNVTQRYGSSGALVLNIPSFTLNDGERVALIGRSGSGKSTLLNLIAGILTPTSGIIDINGTDIAQLSEAKRDLFRAENIGYVFQTFNLIQSLSALENILLAMSFAQKVERPEARAQELLQLVGLATKAHCKPRELSVGEQQRVAIARAIANEPRIILADEPTANLDEQNANAVLDLLLELASKENRILLLVTHERDVAARLPCTIELKSINHT</sequence>
<keyword evidence="3 5" id="KW-0067">ATP-binding</keyword>
<keyword evidence="1" id="KW-0813">Transport</keyword>
<dbReference type="InterPro" id="IPR017871">
    <property type="entry name" value="ABC_transporter-like_CS"/>
</dbReference>
<dbReference type="GO" id="GO:0005886">
    <property type="term" value="C:plasma membrane"/>
    <property type="evidence" value="ECO:0007669"/>
    <property type="project" value="TreeGrafter"/>
</dbReference>
<dbReference type="InterPro" id="IPR015854">
    <property type="entry name" value="ABC_transpr_LolD-like"/>
</dbReference>
<dbReference type="GO" id="GO:0005524">
    <property type="term" value="F:ATP binding"/>
    <property type="evidence" value="ECO:0007669"/>
    <property type="project" value="UniProtKB-KW"/>
</dbReference>
<dbReference type="PROSITE" id="PS50893">
    <property type="entry name" value="ABC_TRANSPORTER_2"/>
    <property type="match status" value="1"/>
</dbReference>
<dbReference type="EMBL" id="PHFL01000010">
    <property type="protein sequence ID" value="RFM25072.1"/>
    <property type="molecule type" value="Genomic_DNA"/>
</dbReference>
<evidence type="ECO:0000256" key="2">
    <source>
        <dbReference type="ARBA" id="ARBA00022741"/>
    </source>
</evidence>
<dbReference type="AlphaFoldDB" id="A0A395M2Z4"/>
<dbReference type="Proteomes" id="UP000266389">
    <property type="component" value="Unassembled WGS sequence"/>
</dbReference>
<proteinExistence type="predicted"/>
<comment type="caution">
    <text evidence="5">The sequence shown here is derived from an EMBL/GenBank/DDBJ whole genome shotgun (WGS) entry which is preliminary data.</text>
</comment>
<dbReference type="InterPro" id="IPR003439">
    <property type="entry name" value="ABC_transporter-like_ATP-bd"/>
</dbReference>
<dbReference type="GO" id="GO:0022857">
    <property type="term" value="F:transmembrane transporter activity"/>
    <property type="evidence" value="ECO:0007669"/>
    <property type="project" value="TreeGrafter"/>
</dbReference>
<evidence type="ECO:0000256" key="1">
    <source>
        <dbReference type="ARBA" id="ARBA00022448"/>
    </source>
</evidence>
<dbReference type="Pfam" id="PF00005">
    <property type="entry name" value="ABC_tran"/>
    <property type="match status" value="1"/>
</dbReference>
<gene>
    <name evidence="5" type="ORF">D0433_02520</name>
</gene>
<dbReference type="PANTHER" id="PTHR24220:SF659">
    <property type="entry name" value="TRANSPORTER, PUTATIVE-RELATED"/>
    <property type="match status" value="1"/>
</dbReference>
<name>A0A395M2Z4_9BACT</name>
<dbReference type="SMART" id="SM00382">
    <property type="entry name" value="AAA"/>
    <property type="match status" value="1"/>
</dbReference>
<dbReference type="SUPFAM" id="SSF52540">
    <property type="entry name" value="P-loop containing nucleoside triphosphate hydrolases"/>
    <property type="match status" value="1"/>
</dbReference>
<dbReference type="Gene3D" id="3.40.50.300">
    <property type="entry name" value="P-loop containing nucleotide triphosphate hydrolases"/>
    <property type="match status" value="1"/>
</dbReference>
<protein>
    <submittedName>
        <fullName evidence="5">ABC transporter ATP-binding protein</fullName>
    </submittedName>
</protein>
<dbReference type="PANTHER" id="PTHR24220">
    <property type="entry name" value="IMPORT ATP-BINDING PROTEIN"/>
    <property type="match status" value="1"/>
</dbReference>
<dbReference type="GO" id="GO:0016887">
    <property type="term" value="F:ATP hydrolysis activity"/>
    <property type="evidence" value="ECO:0007669"/>
    <property type="project" value="InterPro"/>
</dbReference>
<evidence type="ECO:0000256" key="3">
    <source>
        <dbReference type="ARBA" id="ARBA00022840"/>
    </source>
</evidence>
<keyword evidence="2" id="KW-0547">Nucleotide-binding</keyword>
<feature type="domain" description="ABC transporter" evidence="4">
    <location>
        <begin position="3"/>
        <end position="215"/>
    </location>
</feature>
<organism evidence="5 6">
    <name type="scientific">Candidatus Thermochlorobacter aerophilus</name>
    <dbReference type="NCBI Taxonomy" id="1868324"/>
    <lineage>
        <taxon>Bacteria</taxon>
        <taxon>Pseudomonadati</taxon>
        <taxon>Chlorobiota</taxon>
        <taxon>Chlorobiia</taxon>
        <taxon>Chlorobiales</taxon>
        <taxon>Candidatus Thermochlorobacteriaceae</taxon>
        <taxon>Candidatus Thermochlorobacter</taxon>
    </lineage>
</organism>
<evidence type="ECO:0000259" key="4">
    <source>
        <dbReference type="PROSITE" id="PS50893"/>
    </source>
</evidence>
<evidence type="ECO:0000313" key="5">
    <source>
        <dbReference type="EMBL" id="RFM25072.1"/>
    </source>
</evidence>
<dbReference type="CDD" id="cd03255">
    <property type="entry name" value="ABC_MJ0796_LolCDE_FtsE"/>
    <property type="match status" value="1"/>
</dbReference>
<evidence type="ECO:0000313" key="6">
    <source>
        <dbReference type="Proteomes" id="UP000266389"/>
    </source>
</evidence>
<accession>A0A395M2Z4</accession>
<dbReference type="InterPro" id="IPR027417">
    <property type="entry name" value="P-loop_NTPase"/>
</dbReference>
<dbReference type="InterPro" id="IPR003593">
    <property type="entry name" value="AAA+_ATPase"/>
</dbReference>
<dbReference type="PROSITE" id="PS00211">
    <property type="entry name" value="ABC_TRANSPORTER_1"/>
    <property type="match status" value="1"/>
</dbReference>
<reference evidence="5 6" key="1">
    <citation type="journal article" date="2011" name="ISME J.">
        <title>Community ecology of hot spring cyanobacterial mats: predominant populations and their functional potential.</title>
        <authorList>
            <person name="Klatt C.G."/>
            <person name="Wood J.M."/>
            <person name="Rusch D.B."/>
            <person name="Bateson M.M."/>
            <person name="Hamamura N."/>
            <person name="Heidelberg J.F."/>
            <person name="Grossman A.R."/>
            <person name="Bhaya D."/>
            <person name="Cohan F.M."/>
            <person name="Kuhl M."/>
            <person name="Bryant D.A."/>
            <person name="Ward D.M."/>
        </authorList>
    </citation>
    <scope>NUCLEOTIDE SEQUENCE [LARGE SCALE GENOMIC DNA]</scope>
    <source>
        <strain evidence="5">OS</strain>
    </source>
</reference>
<dbReference type="InterPro" id="IPR017911">
    <property type="entry name" value="MacB-like_ATP-bd"/>
</dbReference>